<evidence type="ECO:0000259" key="5">
    <source>
        <dbReference type="PROSITE" id="PS01178"/>
    </source>
</evidence>
<dbReference type="InterPro" id="IPR013783">
    <property type="entry name" value="Ig-like_fold"/>
</dbReference>
<dbReference type="SUPFAM" id="SSF47686">
    <property type="entry name" value="Anaphylotoxins (complement system)"/>
    <property type="match status" value="1"/>
</dbReference>
<dbReference type="Gene3D" id="2.20.130.20">
    <property type="match status" value="1"/>
</dbReference>
<dbReference type="Pfam" id="PF07703">
    <property type="entry name" value="A2M_BRD"/>
    <property type="match status" value="1"/>
</dbReference>
<dbReference type="Pfam" id="PF07678">
    <property type="entry name" value="TED_complement"/>
    <property type="match status" value="1"/>
</dbReference>
<dbReference type="Proteomes" id="UP001321473">
    <property type="component" value="Unassembled WGS sequence"/>
</dbReference>
<dbReference type="GO" id="GO:0004866">
    <property type="term" value="F:endopeptidase inhibitor activity"/>
    <property type="evidence" value="ECO:0007669"/>
    <property type="project" value="InterPro"/>
</dbReference>
<evidence type="ECO:0000256" key="2">
    <source>
        <dbReference type="ARBA" id="ARBA00022525"/>
    </source>
</evidence>
<keyword evidence="2" id="KW-0964">Secreted</keyword>
<evidence type="ECO:0000256" key="4">
    <source>
        <dbReference type="SAM" id="SignalP"/>
    </source>
</evidence>
<dbReference type="SMART" id="SM01360">
    <property type="entry name" value="A2M"/>
    <property type="match status" value="1"/>
</dbReference>
<evidence type="ECO:0000256" key="3">
    <source>
        <dbReference type="ARBA" id="ARBA00023157"/>
    </source>
</evidence>
<comment type="caution">
    <text evidence="6">The sequence shown here is derived from an EMBL/GenBank/DDBJ whole genome shotgun (WGS) entry which is preliminary data.</text>
</comment>
<evidence type="ECO:0000313" key="6">
    <source>
        <dbReference type="EMBL" id="KAK8757611.1"/>
    </source>
</evidence>
<organism evidence="6 7">
    <name type="scientific">Amblyomma americanum</name>
    <name type="common">Lone star tick</name>
    <dbReference type="NCBI Taxonomy" id="6943"/>
    <lineage>
        <taxon>Eukaryota</taxon>
        <taxon>Metazoa</taxon>
        <taxon>Ecdysozoa</taxon>
        <taxon>Arthropoda</taxon>
        <taxon>Chelicerata</taxon>
        <taxon>Arachnida</taxon>
        <taxon>Acari</taxon>
        <taxon>Parasitiformes</taxon>
        <taxon>Ixodida</taxon>
        <taxon>Ixodoidea</taxon>
        <taxon>Ixodidae</taxon>
        <taxon>Amblyomminae</taxon>
        <taxon>Amblyomma</taxon>
    </lineage>
</organism>
<dbReference type="SMART" id="SM01419">
    <property type="entry name" value="Thiol-ester_cl"/>
    <property type="match status" value="1"/>
</dbReference>
<keyword evidence="4" id="KW-0732">Signal</keyword>
<feature type="signal peptide" evidence="4">
    <location>
        <begin position="1"/>
        <end position="27"/>
    </location>
</feature>
<dbReference type="Gene3D" id="1.20.91.20">
    <property type="entry name" value="Anaphylotoxins (complement system)"/>
    <property type="match status" value="1"/>
</dbReference>
<gene>
    <name evidence="6" type="ORF">V5799_004757</name>
</gene>
<dbReference type="AlphaFoldDB" id="A0AAQ4D571"/>
<keyword evidence="3" id="KW-1015">Disulfide bond</keyword>
<name>A0AAQ4D571_AMBAM</name>
<feature type="domain" description="Anaphylatoxin-like" evidence="5">
    <location>
        <begin position="332"/>
        <end position="373"/>
    </location>
</feature>
<dbReference type="InterPro" id="IPR011625">
    <property type="entry name" value="A2M_N_BRD"/>
</dbReference>
<dbReference type="InterPro" id="IPR011626">
    <property type="entry name" value="Alpha-macroglobulin_TED"/>
</dbReference>
<dbReference type="InterPro" id="IPR036595">
    <property type="entry name" value="A-macroglobulin_rcpt-bd_sf"/>
</dbReference>
<dbReference type="PANTHER" id="PTHR11412:SF166">
    <property type="entry name" value="NTR DOMAIN-CONTAINING PROTEIN"/>
    <property type="match status" value="1"/>
</dbReference>
<evidence type="ECO:0000256" key="1">
    <source>
        <dbReference type="ARBA" id="ARBA00004613"/>
    </source>
</evidence>
<dbReference type="Gene3D" id="2.60.40.1930">
    <property type="match status" value="1"/>
</dbReference>
<dbReference type="Pfam" id="PF00207">
    <property type="entry name" value="A2M"/>
    <property type="match status" value="1"/>
</dbReference>
<dbReference type="InterPro" id="IPR047565">
    <property type="entry name" value="Alpha-macroglob_thiol-ester_cl"/>
</dbReference>
<dbReference type="InterPro" id="IPR008930">
    <property type="entry name" value="Terpenoid_cyclase/PrenylTrfase"/>
</dbReference>
<protein>
    <recommendedName>
        <fullName evidence="5">Anaphylatoxin-like domain-containing protein</fullName>
    </recommendedName>
</protein>
<dbReference type="InterPro" id="IPR000020">
    <property type="entry name" value="Anaphylatoxin/fibulin"/>
</dbReference>
<dbReference type="Gene3D" id="2.60.40.10">
    <property type="entry name" value="Immunoglobulins"/>
    <property type="match status" value="2"/>
</dbReference>
<dbReference type="PROSITE" id="PS00477">
    <property type="entry name" value="ALPHA_2_MACROGLOBULIN"/>
    <property type="match status" value="1"/>
</dbReference>
<dbReference type="Gene3D" id="2.60.120.1540">
    <property type="match status" value="1"/>
</dbReference>
<dbReference type="InterPro" id="IPR018081">
    <property type="entry name" value="Anaphylatoxin_comp_syst"/>
</dbReference>
<accession>A0AAQ4D571</accession>
<dbReference type="InterPro" id="IPR001599">
    <property type="entry name" value="Macroglobln_a2"/>
</dbReference>
<dbReference type="PROSITE" id="PS01178">
    <property type="entry name" value="ANAPHYLATOXIN_2"/>
    <property type="match status" value="1"/>
</dbReference>
<evidence type="ECO:0000313" key="7">
    <source>
        <dbReference type="Proteomes" id="UP001321473"/>
    </source>
</evidence>
<dbReference type="CDD" id="cd02896">
    <property type="entry name" value="complement_C3_C4_C5"/>
    <property type="match status" value="1"/>
</dbReference>
<dbReference type="PANTHER" id="PTHR11412">
    <property type="entry name" value="MACROGLOBULIN / COMPLEMENT"/>
    <property type="match status" value="1"/>
</dbReference>
<dbReference type="InterPro" id="IPR019742">
    <property type="entry name" value="MacrogloblnA2_CS"/>
</dbReference>
<feature type="chain" id="PRO_5043055623" description="Anaphylatoxin-like domain-containing protein" evidence="4">
    <location>
        <begin position="28"/>
        <end position="1103"/>
    </location>
</feature>
<dbReference type="EMBL" id="JARKHS020035053">
    <property type="protein sequence ID" value="KAK8757611.1"/>
    <property type="molecule type" value="Genomic_DNA"/>
</dbReference>
<dbReference type="Gene3D" id="1.20.50.70">
    <property type="match status" value="1"/>
</dbReference>
<sequence length="1103" mass="122183">MWPGNEGRMSWLNLITTLLVQADISKANGHPASNVDTRITAISDDGSEVTIYRERAKSNQDGKAFFELTVKKSARRINVTVSTSKRDAHDTEARASTVLSRYESPADAFVFITQDTSQTTYHKDDHFHKYIVVSPDDMDTVYYQVTNRGKILAYGIAEGNTSSHRQIAFLLTEKMSPKFRLLVFAFHKGHLVADSQDYTMDEECSAGSNITVETDLNGKEPGAQGKIIIKGEPDTAVGLLAVDKAVYLLSDAGLLTRKKLFRKLRSHDLSCGPGGGITSDEVFADAGVVLISAKHGSKVTMTETSCAARIQRRRRDLRNAESQFKDPFLQLCCHVGTLRDRLGRHCSTREEIIRRHFNNPKGDSCAYAFAQCCARGFAGPTMTDLHRARGPYDPSTQLPDNELDEPDFSGLQLRRDFMETWLFNEGTIGPDSEYIHEASAPHSVTTWSIQAVSVSSKGGICVTKPVEAMIFRKMFLQVSLPATVVRNEQVEVVATLFSYDAKVQATVSLHGLPGLCIGSKHPHLPDRKQLEVDSNNAKSVSFPVVPLRQGKFPIKIDVRSSGGSDLVEKTLVVVPEGMPFEETFSVRLDPSNEQRRKKRAVLKRGCRDILDEENRRQVISIIPWYPPDTVPHTESCSVSIIGSETSMLTEAVISNVDSLISMPMGCGEQNMMIMAPVLYAYNYLKMKNMLNETLFNTALTYLRKGYQQELSFRNDNGSFSTFQNGPGNVWLTAFVLRVFCEARNVIDISPEVIESGLWWLTTKQQANGTFDERDPILHRELLGSVHGTTAMTAFVLLTFHECASASAPIPPEASVTVARARFFLRERLDVIKHPYVAALVAYALSFVPGADWLKSMDVLKSHLLEDTEMNTLSTGDDATGVDVEGTSYALLAHLRHRDMDSSKKFVNWLQRHRSASGSFVSTQDTVVALQALSEYSMQATKAAPNISVSIFADNTKYYYDINRGNAGVLKEFDIFDARRPIVINATGMGVAALNVRLRYNVLKPPEKVCKFSLSVEAGTGKGGNKLREEFPAALLEKLRVDKELLSRNRVGRSAGVNSKTPADKSTYNVKVCSRYLGGQESNMAIIDVGILTGFSAVEDDLKR</sequence>
<dbReference type="Gene3D" id="1.50.10.20">
    <property type="match status" value="1"/>
</dbReference>
<dbReference type="Gene3D" id="2.60.40.690">
    <property type="entry name" value="Alpha-macroglobulin, receptor-binding domain"/>
    <property type="match status" value="1"/>
</dbReference>
<dbReference type="GO" id="GO:0005615">
    <property type="term" value="C:extracellular space"/>
    <property type="evidence" value="ECO:0007669"/>
    <property type="project" value="InterPro"/>
</dbReference>
<proteinExistence type="predicted"/>
<reference evidence="6 7" key="1">
    <citation type="journal article" date="2023" name="Arcadia Sci">
        <title>De novo assembly of a long-read Amblyomma americanum tick genome.</title>
        <authorList>
            <person name="Chou S."/>
            <person name="Poskanzer K.E."/>
            <person name="Rollins M."/>
            <person name="Thuy-Boun P.S."/>
        </authorList>
    </citation>
    <scope>NUCLEOTIDE SEQUENCE [LARGE SCALE GENOMIC DNA]</scope>
    <source>
        <strain evidence="6">F_SG_1</strain>
        <tissue evidence="6">Salivary glands</tissue>
    </source>
</reference>
<comment type="subcellular location">
    <subcellularLocation>
        <location evidence="1">Secreted</location>
    </subcellularLocation>
</comment>
<dbReference type="SUPFAM" id="SSF49410">
    <property type="entry name" value="Alpha-macroglobulin receptor domain"/>
    <property type="match status" value="1"/>
</dbReference>
<keyword evidence="7" id="KW-1185">Reference proteome</keyword>
<feature type="non-terminal residue" evidence="6">
    <location>
        <position position="1103"/>
    </location>
</feature>
<dbReference type="SUPFAM" id="SSF48239">
    <property type="entry name" value="Terpenoid cyclases/Protein prenyltransferases"/>
    <property type="match status" value="1"/>
</dbReference>
<dbReference type="SMART" id="SM01359">
    <property type="entry name" value="A2M_N_2"/>
    <property type="match status" value="1"/>
</dbReference>
<dbReference type="InterPro" id="IPR050473">
    <property type="entry name" value="A2M/Complement_sys"/>
</dbReference>